<dbReference type="EMBL" id="QRBI01000204">
    <property type="protein sequence ID" value="RMB93864.1"/>
    <property type="molecule type" value="Genomic_DNA"/>
</dbReference>
<evidence type="ECO:0000256" key="1">
    <source>
        <dbReference type="SAM" id="MobiDB-lite"/>
    </source>
</evidence>
<gene>
    <name evidence="2" type="ORF">DUI87_29742</name>
</gene>
<accession>A0A3M0IYG9</accession>
<name>A0A3M0IYG9_HIRRU</name>
<keyword evidence="3" id="KW-1185">Reference proteome</keyword>
<protein>
    <submittedName>
        <fullName evidence="2">Uncharacterized protein</fullName>
    </submittedName>
</protein>
<organism evidence="2 3">
    <name type="scientific">Hirundo rustica rustica</name>
    <dbReference type="NCBI Taxonomy" id="333673"/>
    <lineage>
        <taxon>Eukaryota</taxon>
        <taxon>Metazoa</taxon>
        <taxon>Chordata</taxon>
        <taxon>Craniata</taxon>
        <taxon>Vertebrata</taxon>
        <taxon>Euteleostomi</taxon>
        <taxon>Archelosauria</taxon>
        <taxon>Archosauria</taxon>
        <taxon>Dinosauria</taxon>
        <taxon>Saurischia</taxon>
        <taxon>Theropoda</taxon>
        <taxon>Coelurosauria</taxon>
        <taxon>Aves</taxon>
        <taxon>Neognathae</taxon>
        <taxon>Neoaves</taxon>
        <taxon>Telluraves</taxon>
        <taxon>Australaves</taxon>
        <taxon>Passeriformes</taxon>
        <taxon>Sylvioidea</taxon>
        <taxon>Hirundinidae</taxon>
        <taxon>Hirundo</taxon>
    </lineage>
</organism>
<reference evidence="2 3" key="1">
    <citation type="submission" date="2018-07" db="EMBL/GenBank/DDBJ databases">
        <title>A high quality draft genome assembly of the barn swallow (H. rustica rustica).</title>
        <authorList>
            <person name="Formenti G."/>
            <person name="Chiara M."/>
            <person name="Poveda L."/>
            <person name="Francoijs K.-J."/>
            <person name="Bonisoli-Alquati A."/>
            <person name="Canova L."/>
            <person name="Gianfranceschi L."/>
            <person name="Horner D.S."/>
            <person name="Saino N."/>
        </authorList>
    </citation>
    <scope>NUCLEOTIDE SEQUENCE [LARGE SCALE GENOMIC DNA]</scope>
    <source>
        <strain evidence="2">Chelidonia</strain>
        <tissue evidence="2">Blood</tissue>
    </source>
</reference>
<evidence type="ECO:0000313" key="3">
    <source>
        <dbReference type="Proteomes" id="UP000269221"/>
    </source>
</evidence>
<dbReference type="Proteomes" id="UP000269221">
    <property type="component" value="Unassembled WGS sequence"/>
</dbReference>
<evidence type="ECO:0000313" key="2">
    <source>
        <dbReference type="EMBL" id="RMB93864.1"/>
    </source>
</evidence>
<comment type="caution">
    <text evidence="2">The sequence shown here is derived from an EMBL/GenBank/DDBJ whole genome shotgun (WGS) entry which is preliminary data.</text>
</comment>
<proteinExistence type="predicted"/>
<sequence>MILKVIPARPLNSPQHPDVLRGRISDWDAQDAEGPRPRSRLGSSRIQLPPIFGVELFGSLIESRNRYVWERSPVSSPTVPSTAEATTDLVPKCRIHTDLNPSRNGDSTSFQEEIFPQIQPKLLWPNSSATTARSQPPGAVGTFGMHIPAVSRLQQDRRFPRRFGNSLSGAQALSGPVSIFPDPEFPLPATLNHSKSREYEAR</sequence>
<feature type="region of interest" description="Disordered" evidence="1">
    <location>
        <begin position="183"/>
        <end position="202"/>
    </location>
</feature>
<dbReference type="AlphaFoldDB" id="A0A3M0IYG9"/>